<dbReference type="EMBL" id="BPRB01000144">
    <property type="protein sequence ID" value="GJE60561.1"/>
    <property type="molecule type" value="Genomic_DNA"/>
</dbReference>
<evidence type="ECO:0000313" key="2">
    <source>
        <dbReference type="Proteomes" id="UP001055057"/>
    </source>
</evidence>
<name>A0ABQ4U1A8_9HYPH</name>
<dbReference type="Proteomes" id="UP001055057">
    <property type="component" value="Unassembled WGS sequence"/>
</dbReference>
<evidence type="ECO:0008006" key="3">
    <source>
        <dbReference type="Google" id="ProtNLM"/>
    </source>
</evidence>
<keyword evidence="2" id="KW-1185">Reference proteome</keyword>
<evidence type="ECO:0000313" key="1">
    <source>
        <dbReference type="EMBL" id="GJE60561.1"/>
    </source>
</evidence>
<organism evidence="1 2">
    <name type="scientific">Methylobacterium trifolii</name>
    <dbReference type="NCBI Taxonomy" id="1003092"/>
    <lineage>
        <taxon>Bacteria</taxon>
        <taxon>Pseudomonadati</taxon>
        <taxon>Pseudomonadota</taxon>
        <taxon>Alphaproteobacteria</taxon>
        <taxon>Hyphomicrobiales</taxon>
        <taxon>Methylobacteriaceae</taxon>
        <taxon>Methylobacterium</taxon>
    </lineage>
</organism>
<sequence length="316" mass="34502">MPSLKTTRDNFSKAAIQALRDRAGNLCSQPSCQSPTIGADQSTTDGVTLIGVAAHIKAASPGGPRYDPHQSQAERGSVKNGIWLCSNCATLVDKSGGANFSVTTLNQWKFDAEKNSSDQLLFRNSRIRPDWLHRIHYAQYINVPRLSTILNIADSMKNLGLDSTKGFRGLGMQIAPVSGHLEASIATSSIKAIPIHDLMPPSDEIIGETISFDQRCYTKNGVDAGTTVAPSLLANFDPNKSPHFYFKISKIKIIFPYDPAWVTTSTAYCDFRSGSASFAGLGVVKRIDIKENQVFVSPVIVALPRNEFMQSWYGSR</sequence>
<reference evidence="1" key="2">
    <citation type="submission" date="2021-08" db="EMBL/GenBank/DDBJ databases">
        <authorList>
            <person name="Tani A."/>
            <person name="Ola A."/>
            <person name="Ogura Y."/>
            <person name="Katsura K."/>
            <person name="Hayashi T."/>
        </authorList>
    </citation>
    <scope>NUCLEOTIDE SEQUENCE</scope>
    <source>
        <strain evidence="1">DSM 23632</strain>
    </source>
</reference>
<proteinExistence type="predicted"/>
<reference evidence="1" key="1">
    <citation type="journal article" date="2021" name="Front. Microbiol.">
        <title>Comprehensive Comparative Genomics and Phenotyping of Methylobacterium Species.</title>
        <authorList>
            <person name="Alessa O."/>
            <person name="Ogura Y."/>
            <person name="Fujitani Y."/>
            <person name="Takami H."/>
            <person name="Hayashi T."/>
            <person name="Sahin N."/>
            <person name="Tani A."/>
        </authorList>
    </citation>
    <scope>NUCLEOTIDE SEQUENCE</scope>
    <source>
        <strain evidence="1">DSM 23632</strain>
    </source>
</reference>
<accession>A0ABQ4U1A8</accession>
<dbReference type="RefSeq" id="WP_238183178.1">
    <property type="nucleotide sequence ID" value="NZ_BPRB01000144.1"/>
</dbReference>
<comment type="caution">
    <text evidence="1">The sequence shown here is derived from an EMBL/GenBank/DDBJ whole genome shotgun (WGS) entry which is preliminary data.</text>
</comment>
<protein>
    <recommendedName>
        <fullName evidence="3">HNH endonuclease</fullName>
    </recommendedName>
</protein>
<gene>
    <name evidence="1" type="ORF">MPOCJGCO_2674</name>
</gene>